<dbReference type="AlphaFoldDB" id="A0A3A2ZBF6"/>
<protein>
    <submittedName>
        <fullName evidence="1">Uncharacterized protein</fullName>
    </submittedName>
</protein>
<sequence>MHAYDTRYPDLLVVPRIKYIGTFTESALVDPRECQLSEAAFLELERQTNERKGLVRDKLHRGLVAFPVQSRILSFRRVW</sequence>
<evidence type="ECO:0000313" key="2">
    <source>
        <dbReference type="Proteomes" id="UP000266188"/>
    </source>
</evidence>
<organism evidence="1 2">
    <name type="scientific">Aspergillus sclerotialis</name>
    <dbReference type="NCBI Taxonomy" id="2070753"/>
    <lineage>
        <taxon>Eukaryota</taxon>
        <taxon>Fungi</taxon>
        <taxon>Dikarya</taxon>
        <taxon>Ascomycota</taxon>
        <taxon>Pezizomycotina</taxon>
        <taxon>Eurotiomycetes</taxon>
        <taxon>Eurotiomycetidae</taxon>
        <taxon>Eurotiales</taxon>
        <taxon>Aspergillaceae</taxon>
        <taxon>Aspergillus</taxon>
        <taxon>Aspergillus subgen. Polypaecilum</taxon>
    </lineage>
</organism>
<keyword evidence="2" id="KW-1185">Reference proteome</keyword>
<accession>A0A3A2ZBF6</accession>
<proteinExistence type="predicted"/>
<dbReference type="EMBL" id="MVGC01002973">
    <property type="protein sequence ID" value="RJE16734.1"/>
    <property type="molecule type" value="Genomic_DNA"/>
</dbReference>
<comment type="caution">
    <text evidence="1">The sequence shown here is derived from an EMBL/GenBank/DDBJ whole genome shotgun (WGS) entry which is preliminary data.</text>
</comment>
<evidence type="ECO:0000313" key="1">
    <source>
        <dbReference type="EMBL" id="RJE16734.1"/>
    </source>
</evidence>
<dbReference type="Proteomes" id="UP000266188">
    <property type="component" value="Unassembled WGS sequence"/>
</dbReference>
<reference evidence="2" key="1">
    <citation type="submission" date="2017-02" db="EMBL/GenBank/DDBJ databases">
        <authorList>
            <person name="Tafer H."/>
            <person name="Lopandic K."/>
        </authorList>
    </citation>
    <scope>NUCLEOTIDE SEQUENCE [LARGE SCALE GENOMIC DNA]</scope>
    <source>
        <strain evidence="2">CBS 366.77</strain>
    </source>
</reference>
<name>A0A3A2ZBF6_9EURO</name>
<gene>
    <name evidence="1" type="ORF">PHISCL_10929</name>
</gene>